<dbReference type="EMBL" id="BGPR01110981">
    <property type="protein sequence ID" value="GBM90747.1"/>
    <property type="molecule type" value="Genomic_DNA"/>
</dbReference>
<evidence type="ECO:0000313" key="1">
    <source>
        <dbReference type="EMBL" id="GBM90747.1"/>
    </source>
</evidence>
<dbReference type="Proteomes" id="UP000499080">
    <property type="component" value="Unassembled WGS sequence"/>
</dbReference>
<evidence type="ECO:0000313" key="2">
    <source>
        <dbReference type="Proteomes" id="UP000499080"/>
    </source>
</evidence>
<gene>
    <name evidence="1" type="ORF">AVEN_244380_1</name>
</gene>
<name>A0A4Y2JLE1_ARAVE</name>
<accession>A0A4Y2JLE1</accession>
<organism evidence="1 2">
    <name type="scientific">Araneus ventricosus</name>
    <name type="common">Orbweaver spider</name>
    <name type="synonym">Epeira ventricosa</name>
    <dbReference type="NCBI Taxonomy" id="182803"/>
    <lineage>
        <taxon>Eukaryota</taxon>
        <taxon>Metazoa</taxon>
        <taxon>Ecdysozoa</taxon>
        <taxon>Arthropoda</taxon>
        <taxon>Chelicerata</taxon>
        <taxon>Arachnida</taxon>
        <taxon>Araneae</taxon>
        <taxon>Araneomorphae</taxon>
        <taxon>Entelegynae</taxon>
        <taxon>Araneoidea</taxon>
        <taxon>Araneidae</taxon>
        <taxon>Araneus</taxon>
    </lineage>
</organism>
<keyword evidence="2" id="KW-1185">Reference proteome</keyword>
<dbReference type="AlphaFoldDB" id="A0A4Y2JLE1"/>
<proteinExistence type="predicted"/>
<protein>
    <submittedName>
        <fullName evidence="1">Uncharacterized protein</fullName>
    </submittedName>
</protein>
<sequence>MDMGRCTVFQTERRPMPLFLMPLQQLCQLDGHGTVHCVLDRTPSHAPVPDAITATVPVGWTWDGALCSRQNAVPCSCS</sequence>
<reference evidence="1 2" key="1">
    <citation type="journal article" date="2019" name="Sci. Rep.">
        <title>Orb-weaving spider Araneus ventricosus genome elucidates the spidroin gene catalogue.</title>
        <authorList>
            <person name="Kono N."/>
            <person name="Nakamura H."/>
            <person name="Ohtoshi R."/>
            <person name="Moran D.A.P."/>
            <person name="Shinohara A."/>
            <person name="Yoshida Y."/>
            <person name="Fujiwara M."/>
            <person name="Mori M."/>
            <person name="Tomita M."/>
            <person name="Arakawa K."/>
        </authorList>
    </citation>
    <scope>NUCLEOTIDE SEQUENCE [LARGE SCALE GENOMIC DNA]</scope>
</reference>
<comment type="caution">
    <text evidence="1">The sequence shown here is derived from an EMBL/GenBank/DDBJ whole genome shotgun (WGS) entry which is preliminary data.</text>
</comment>